<sequence length="827" mass="95211">MNIITSLGTGNNNNNNDKPMSYEEIERWTVEKMDKMLGIDSREMAKYVLSMSTNSDIESYLSEILDSTKKSQTFIEQLIKKINSLPRRVQTIKVTKPPTNQTNNLKNKTTTTTTTTSTGNKPTKQQIRSFKEIEIEMKPGEPCDCQATRHKLLTNCLNCGKIMCEQDAGHSKKCSFCSTPLFTNPINLSTQQQQLVEKNLNNAVEYKDRILGYQNTHAKRTMVYDDQEDYFSNSTNKWLTEEERKKVAQQEQDFKQKQEDYKKTTKISIDFQGRRIISAPVDKKLFEFEKISLQGQDKGSHNQQDEYKSIQDFKSRNAEIDNNLGKDVKYSNSKHDDKKRSLENNSNGGRIVLGSGGDDLITKQYYGVEEDIVVFNSKEVLSNLNLKYRGIMEGLWFDTTTIKKRLPNLSTYKKYIENLKENGCNFISISPQNYINQEFQFIGMNSGDSNNNSNTCALPNQIREFLKQLIDFSKKDSNDNNSIKINISILIPREFEFSNENNLKLLKNIIEMYIKIGIKSFSLILPSGWNDSFTLPICAPNSTKSEVNNSKTYSQTQTAFLVQLYKQYKESVEFIICPSMFELNLSGTPPSRQQIEYWLEINKSTPPSYPILFTTLAGSLQNSTLSKIKNIFDKRDLIVIEKYPYKNINNNFTTQHQQQQKSMIPIQWDPYHCAFDDYKSFLCGVLASPFDAEFYLDDLTTMITLCTTFIQYLKSPFNYQSELSLRATLVNFTDGNEEVADCLANLILALSNGVFDQINSVVLSNQLEKQQQQQDSVKKDSIDPRDRIFFENLISYTTIILDCFNNLNDPLFDHLNLIKKTLLNYLD</sequence>
<feature type="compositionally biased region" description="Basic and acidic residues" evidence="1">
    <location>
        <begin position="324"/>
        <end position="342"/>
    </location>
</feature>
<dbReference type="PROSITE" id="PS52009">
    <property type="entry name" value="GH84"/>
    <property type="match status" value="1"/>
</dbReference>
<comment type="caution">
    <text evidence="3">The sequence shown here is derived from an EMBL/GenBank/DDBJ whole genome shotgun (WGS) entry which is preliminary data.</text>
</comment>
<dbReference type="PANTHER" id="PTHR12963:SF4">
    <property type="entry name" value="ACTIVATING SIGNAL COINTEGRATOR 1"/>
    <property type="match status" value="1"/>
</dbReference>
<dbReference type="GO" id="GO:0005634">
    <property type="term" value="C:nucleus"/>
    <property type="evidence" value="ECO:0007669"/>
    <property type="project" value="InterPro"/>
</dbReference>
<dbReference type="GO" id="GO:0045893">
    <property type="term" value="P:positive regulation of DNA-templated transcription"/>
    <property type="evidence" value="ECO:0007669"/>
    <property type="project" value="TreeGrafter"/>
</dbReference>
<feature type="domain" description="GH84" evidence="2">
    <location>
        <begin position="387"/>
        <end position="717"/>
    </location>
</feature>
<dbReference type="InterPro" id="IPR039128">
    <property type="entry name" value="TRIP4-like"/>
</dbReference>
<dbReference type="GO" id="GO:0008270">
    <property type="term" value="F:zinc ion binding"/>
    <property type="evidence" value="ECO:0007669"/>
    <property type="project" value="InterPro"/>
</dbReference>
<feature type="region of interest" description="Disordered" evidence="1">
    <location>
        <begin position="97"/>
        <end position="124"/>
    </location>
</feature>
<dbReference type="Pfam" id="PF23135">
    <property type="entry name" value="TRI4_N"/>
    <property type="match status" value="1"/>
</dbReference>
<dbReference type="Gene3D" id="3.20.20.80">
    <property type="entry name" value="Glycosidases"/>
    <property type="match status" value="1"/>
</dbReference>
<dbReference type="PANTHER" id="PTHR12963">
    <property type="entry name" value="THYROID RECEPTOR INTERACTING PROTEIN RELATED"/>
    <property type="match status" value="1"/>
</dbReference>
<dbReference type="EMBL" id="JAVFKY010000005">
    <property type="protein sequence ID" value="KAK5575747.1"/>
    <property type="molecule type" value="Genomic_DNA"/>
</dbReference>
<reference evidence="3 4" key="1">
    <citation type="submission" date="2023-11" db="EMBL/GenBank/DDBJ databases">
        <title>Dfirmibasis_genome.</title>
        <authorList>
            <person name="Edelbroek B."/>
            <person name="Kjellin J."/>
            <person name="Jerlstrom-Hultqvist J."/>
            <person name="Soderbom F."/>
        </authorList>
    </citation>
    <scope>NUCLEOTIDE SEQUENCE [LARGE SCALE GENOMIC DNA]</scope>
    <source>
        <strain evidence="3 4">TNS-C-14</strain>
    </source>
</reference>
<dbReference type="InterPro" id="IPR056993">
    <property type="entry name" value="TRIP4_3rd_dom"/>
</dbReference>
<evidence type="ECO:0000313" key="3">
    <source>
        <dbReference type="EMBL" id="KAK5575747.1"/>
    </source>
</evidence>
<dbReference type="GO" id="GO:0180022">
    <property type="term" value="C:RQC-trigger complex"/>
    <property type="evidence" value="ECO:0007669"/>
    <property type="project" value="InterPro"/>
</dbReference>
<protein>
    <recommendedName>
        <fullName evidence="2">GH84 domain-containing protein</fullName>
    </recommendedName>
</protein>
<dbReference type="Pfam" id="PF06221">
    <property type="entry name" value="zf-C2HC5"/>
    <property type="match status" value="1"/>
</dbReference>
<keyword evidence="4" id="KW-1185">Reference proteome</keyword>
<name>A0AAN7TKX4_9MYCE</name>
<proteinExistence type="predicted"/>
<dbReference type="InterPro" id="IPR056994">
    <property type="entry name" value="TRI4_N"/>
</dbReference>
<dbReference type="GO" id="GO:0072344">
    <property type="term" value="P:rescue of stalled ribosome"/>
    <property type="evidence" value="ECO:0007669"/>
    <property type="project" value="InterPro"/>
</dbReference>
<gene>
    <name evidence="3" type="ORF">RB653_006881</name>
</gene>
<dbReference type="AlphaFoldDB" id="A0AAN7TKX4"/>
<dbReference type="Proteomes" id="UP001344447">
    <property type="component" value="Unassembled WGS sequence"/>
</dbReference>
<accession>A0AAN7TKX4</accession>
<evidence type="ECO:0000256" key="1">
    <source>
        <dbReference type="SAM" id="MobiDB-lite"/>
    </source>
</evidence>
<evidence type="ECO:0000313" key="4">
    <source>
        <dbReference type="Proteomes" id="UP001344447"/>
    </source>
</evidence>
<dbReference type="Pfam" id="PF23134">
    <property type="entry name" value="TRIP4_3rd"/>
    <property type="match status" value="1"/>
</dbReference>
<organism evidence="3 4">
    <name type="scientific">Dictyostelium firmibasis</name>
    <dbReference type="NCBI Taxonomy" id="79012"/>
    <lineage>
        <taxon>Eukaryota</taxon>
        <taxon>Amoebozoa</taxon>
        <taxon>Evosea</taxon>
        <taxon>Eumycetozoa</taxon>
        <taxon>Dictyostelia</taxon>
        <taxon>Dictyosteliales</taxon>
        <taxon>Dictyosteliaceae</taxon>
        <taxon>Dictyostelium</taxon>
    </lineage>
</organism>
<dbReference type="InterPro" id="IPR009349">
    <property type="entry name" value="TRIP4/RQT4_C2HC5_Znf"/>
</dbReference>
<dbReference type="InterPro" id="IPR011496">
    <property type="entry name" value="O-GlcNAcase_cat"/>
</dbReference>
<feature type="region of interest" description="Disordered" evidence="1">
    <location>
        <begin position="324"/>
        <end position="350"/>
    </location>
</feature>
<evidence type="ECO:0000259" key="2">
    <source>
        <dbReference type="PROSITE" id="PS52009"/>
    </source>
</evidence>